<name>A0A3N4HJ11_ASCIM</name>
<feature type="compositionally biased region" description="Polar residues" evidence="1">
    <location>
        <begin position="401"/>
        <end position="410"/>
    </location>
</feature>
<feature type="compositionally biased region" description="Basic and acidic residues" evidence="1">
    <location>
        <begin position="127"/>
        <end position="161"/>
    </location>
</feature>
<evidence type="ECO:0000313" key="3">
    <source>
        <dbReference type="Proteomes" id="UP000275078"/>
    </source>
</evidence>
<dbReference type="EMBL" id="ML119825">
    <property type="protein sequence ID" value="RPA73337.1"/>
    <property type="molecule type" value="Genomic_DNA"/>
</dbReference>
<dbReference type="Proteomes" id="UP000275078">
    <property type="component" value="Unassembled WGS sequence"/>
</dbReference>
<feature type="compositionally biased region" description="Basic and acidic residues" evidence="1">
    <location>
        <begin position="229"/>
        <end position="239"/>
    </location>
</feature>
<dbReference type="AlphaFoldDB" id="A0A3N4HJ11"/>
<feature type="compositionally biased region" description="Polar residues" evidence="1">
    <location>
        <begin position="422"/>
        <end position="439"/>
    </location>
</feature>
<sequence>MITHKKHTRQRKRYETEKKIREENKTRKGERSPPQPIRRNKEEEGTMSIIPRPREAYIDDKAKRPDRSLNEASRLKEDEDEHNIPPPPRAVRTGKKRKGPKQQARRSECLSQCSNVRDKREKRRKKEGGDRERKKPQPIGRRKEEARKSTRQDKRYEKAKEAVTNTGSIPRLFLLHESVLKLPHEYHPLQTGKPRPEKQRRRRRSKNQPTTQSKSKERNLRPSSTNTKLAREHPKQRHEFSKKHPRLRTSTLPPQNFGLTKQSTPNSTRNPVYVHMCQRPKPLIPQHENPKQNRLHQTTSPPNPSSDHTRTTSRSRTCSERLPRTLKSSPNDFHKPNSQTKLSTRVPASRQALPTLEPKTGDNGTEERVIIDSTDNERILPPQAPRTARGRRARKRDSVRLPSTPNSRPNELSHPIYPTVAITRSSELTTASKNESSPPQGDLKKPKRAVSSRKKGEEELETTTARNDFLLSTPAISQKVLQYEPSHPPCSRFEGSKRTRLCICLEWGGMNEDSKAGGGKETARQGLPHA</sequence>
<feature type="compositionally biased region" description="Polar residues" evidence="1">
    <location>
        <begin position="326"/>
        <end position="343"/>
    </location>
</feature>
<feature type="compositionally biased region" description="Basic residues" evidence="1">
    <location>
        <begin position="388"/>
        <end position="397"/>
    </location>
</feature>
<feature type="region of interest" description="Disordered" evidence="1">
    <location>
        <begin position="1"/>
        <end position="165"/>
    </location>
</feature>
<reference evidence="2 3" key="1">
    <citation type="journal article" date="2018" name="Nat. Ecol. Evol.">
        <title>Pezizomycetes genomes reveal the molecular basis of ectomycorrhizal truffle lifestyle.</title>
        <authorList>
            <person name="Murat C."/>
            <person name="Payen T."/>
            <person name="Noel B."/>
            <person name="Kuo A."/>
            <person name="Morin E."/>
            <person name="Chen J."/>
            <person name="Kohler A."/>
            <person name="Krizsan K."/>
            <person name="Balestrini R."/>
            <person name="Da Silva C."/>
            <person name="Montanini B."/>
            <person name="Hainaut M."/>
            <person name="Levati E."/>
            <person name="Barry K.W."/>
            <person name="Belfiori B."/>
            <person name="Cichocki N."/>
            <person name="Clum A."/>
            <person name="Dockter R.B."/>
            <person name="Fauchery L."/>
            <person name="Guy J."/>
            <person name="Iotti M."/>
            <person name="Le Tacon F."/>
            <person name="Lindquist E.A."/>
            <person name="Lipzen A."/>
            <person name="Malagnac F."/>
            <person name="Mello A."/>
            <person name="Molinier V."/>
            <person name="Miyauchi S."/>
            <person name="Poulain J."/>
            <person name="Riccioni C."/>
            <person name="Rubini A."/>
            <person name="Sitrit Y."/>
            <person name="Splivallo R."/>
            <person name="Traeger S."/>
            <person name="Wang M."/>
            <person name="Zifcakova L."/>
            <person name="Wipf D."/>
            <person name="Zambonelli A."/>
            <person name="Paolocci F."/>
            <person name="Nowrousian M."/>
            <person name="Ottonello S."/>
            <person name="Baldrian P."/>
            <person name="Spatafora J.W."/>
            <person name="Henrissat B."/>
            <person name="Nagy L.G."/>
            <person name="Aury J.M."/>
            <person name="Wincker P."/>
            <person name="Grigoriev I.V."/>
            <person name="Bonfante P."/>
            <person name="Martin F.M."/>
        </authorList>
    </citation>
    <scope>NUCLEOTIDE SEQUENCE [LARGE SCALE GENOMIC DNA]</scope>
    <source>
        <strain evidence="2 3">RN42</strain>
    </source>
</reference>
<evidence type="ECO:0000313" key="2">
    <source>
        <dbReference type="EMBL" id="RPA73337.1"/>
    </source>
</evidence>
<feature type="region of interest" description="Disordered" evidence="1">
    <location>
        <begin position="184"/>
        <end position="466"/>
    </location>
</feature>
<gene>
    <name evidence="2" type="ORF">BJ508DRAFT_341602</name>
</gene>
<proteinExistence type="predicted"/>
<protein>
    <submittedName>
        <fullName evidence="2">Uncharacterized protein</fullName>
    </submittedName>
</protein>
<evidence type="ECO:0000256" key="1">
    <source>
        <dbReference type="SAM" id="MobiDB-lite"/>
    </source>
</evidence>
<organism evidence="2 3">
    <name type="scientific">Ascobolus immersus RN42</name>
    <dbReference type="NCBI Taxonomy" id="1160509"/>
    <lineage>
        <taxon>Eukaryota</taxon>
        <taxon>Fungi</taxon>
        <taxon>Dikarya</taxon>
        <taxon>Ascomycota</taxon>
        <taxon>Pezizomycotina</taxon>
        <taxon>Pezizomycetes</taxon>
        <taxon>Pezizales</taxon>
        <taxon>Ascobolaceae</taxon>
        <taxon>Ascobolus</taxon>
    </lineage>
</organism>
<feature type="compositionally biased region" description="Basic residues" evidence="1">
    <location>
        <begin position="92"/>
        <end position="104"/>
    </location>
</feature>
<feature type="region of interest" description="Disordered" evidence="1">
    <location>
        <begin position="510"/>
        <end position="530"/>
    </location>
</feature>
<feature type="compositionally biased region" description="Basic and acidic residues" evidence="1">
    <location>
        <begin position="365"/>
        <end position="378"/>
    </location>
</feature>
<keyword evidence="3" id="KW-1185">Reference proteome</keyword>
<accession>A0A3N4HJ11</accession>
<feature type="compositionally biased region" description="Basic and acidic residues" evidence="1">
    <location>
        <begin position="52"/>
        <end position="77"/>
    </location>
</feature>
<feature type="compositionally biased region" description="Basic and acidic residues" evidence="1">
    <location>
        <begin position="13"/>
        <end position="31"/>
    </location>
</feature>
<feature type="compositionally biased region" description="Basic residues" evidence="1">
    <location>
        <begin position="1"/>
        <end position="12"/>
    </location>
</feature>
<feature type="compositionally biased region" description="Polar residues" evidence="1">
    <location>
        <begin position="248"/>
        <end position="270"/>
    </location>
</feature>